<protein>
    <recommendedName>
        <fullName evidence="3">Phage protein</fullName>
    </recommendedName>
</protein>
<organism evidence="1 2">
    <name type="scientific">Candidatus Pantoea formicae</name>
    <dbReference type="NCBI Taxonomy" id="2608355"/>
    <lineage>
        <taxon>Bacteria</taxon>
        <taxon>Pseudomonadati</taxon>
        <taxon>Pseudomonadota</taxon>
        <taxon>Gammaproteobacteria</taxon>
        <taxon>Enterobacterales</taxon>
        <taxon>Erwiniaceae</taxon>
        <taxon>Pantoea</taxon>
    </lineage>
</organism>
<sequence>MSITPRKEISLSKDYVDNTADSFVISDFSASGQEYARISFTRHLHVPKELPSEPGEPVLMDFYAEALQSVPLPLSVAVEMAALILAASAAKDAAKE</sequence>
<dbReference type="EMBL" id="VWXD01000001">
    <property type="protein sequence ID" value="NIE98462.1"/>
    <property type="molecule type" value="Genomic_DNA"/>
</dbReference>
<proteinExistence type="predicted"/>
<dbReference type="Proteomes" id="UP000780690">
    <property type="component" value="Unassembled WGS sequence"/>
</dbReference>
<keyword evidence="2" id="KW-1185">Reference proteome</keyword>
<accession>A0ABX0QRS2</accession>
<evidence type="ECO:0000313" key="2">
    <source>
        <dbReference type="Proteomes" id="UP000780690"/>
    </source>
</evidence>
<gene>
    <name evidence="1" type="ORF">F3J38_00035</name>
</gene>
<reference evidence="1 2" key="1">
    <citation type="journal article" date="2019" name="bioRxiv">
        <title>Bacteria contribute to plant secondary compound degradation in a generalist herbivore system.</title>
        <authorList>
            <person name="Francoeur C.B."/>
            <person name="Khadempour L."/>
            <person name="Moreira-Soto R.D."/>
            <person name="Gotting K."/>
            <person name="Book A.J."/>
            <person name="Pinto-Tomas A.A."/>
            <person name="Keefover-Ring K."/>
            <person name="Currie C.R."/>
        </authorList>
    </citation>
    <scope>NUCLEOTIDE SEQUENCE [LARGE SCALE GENOMIC DNA]</scope>
    <source>
        <strain evidence="1 2">Acro-805</strain>
    </source>
</reference>
<dbReference type="RefSeq" id="WP_167133843.1">
    <property type="nucleotide sequence ID" value="NZ_VWXD01000001.1"/>
</dbReference>
<comment type="caution">
    <text evidence="1">The sequence shown here is derived from an EMBL/GenBank/DDBJ whole genome shotgun (WGS) entry which is preliminary data.</text>
</comment>
<name>A0ABX0QRS2_9GAMM</name>
<evidence type="ECO:0008006" key="3">
    <source>
        <dbReference type="Google" id="ProtNLM"/>
    </source>
</evidence>
<evidence type="ECO:0000313" key="1">
    <source>
        <dbReference type="EMBL" id="NIE98462.1"/>
    </source>
</evidence>